<comment type="subcellular location">
    <subcellularLocation>
        <location evidence="2">Cell membrane</location>
    </subcellularLocation>
    <subcellularLocation>
        <location evidence="1">Membrane</location>
        <topology evidence="1">Single-pass membrane protein</topology>
    </subcellularLocation>
</comment>
<dbReference type="Pfam" id="PF09976">
    <property type="entry name" value="TPR_21"/>
    <property type="match status" value="1"/>
</dbReference>
<gene>
    <name evidence="10" type="ORF">M9980_02720</name>
</gene>
<evidence type="ECO:0000256" key="2">
    <source>
        <dbReference type="ARBA" id="ARBA00004236"/>
    </source>
</evidence>
<organism evidence="10 11">
    <name type="scientific">Sphingomonas donggukensis</name>
    <dbReference type="NCBI Taxonomy" id="2949093"/>
    <lineage>
        <taxon>Bacteria</taxon>
        <taxon>Pseudomonadati</taxon>
        <taxon>Pseudomonadota</taxon>
        <taxon>Alphaproteobacteria</taxon>
        <taxon>Sphingomonadales</taxon>
        <taxon>Sphingomonadaceae</taxon>
        <taxon>Sphingomonas</taxon>
    </lineage>
</organism>
<keyword evidence="11" id="KW-1185">Reference proteome</keyword>
<evidence type="ECO:0000256" key="5">
    <source>
        <dbReference type="ARBA" id="ARBA00022989"/>
    </source>
</evidence>
<evidence type="ECO:0000256" key="1">
    <source>
        <dbReference type="ARBA" id="ARBA00004167"/>
    </source>
</evidence>
<dbReference type="EMBL" id="CP098401">
    <property type="protein sequence ID" value="URW76162.1"/>
    <property type="molecule type" value="Genomic_DNA"/>
</dbReference>
<reference evidence="10" key="1">
    <citation type="submission" date="2022-05" db="EMBL/GenBank/DDBJ databases">
        <title>Sphingomonas sp. strain RMG20 Genome sequencing and assembly.</title>
        <authorList>
            <person name="Kim I."/>
        </authorList>
    </citation>
    <scope>NUCLEOTIDE SEQUENCE</scope>
    <source>
        <strain evidence="10">RMG20</strain>
    </source>
</reference>
<dbReference type="PANTHER" id="PTHR38035">
    <property type="entry name" value="UPF0070 PROTEIN YFGM"/>
    <property type="match status" value="1"/>
</dbReference>
<feature type="domain" description="Ancillary SecYEG translocon subunit/Cell division coordinator CpoB TPR" evidence="9">
    <location>
        <begin position="28"/>
        <end position="152"/>
    </location>
</feature>
<evidence type="ECO:0000259" key="9">
    <source>
        <dbReference type="Pfam" id="PF09976"/>
    </source>
</evidence>
<evidence type="ECO:0000256" key="4">
    <source>
        <dbReference type="ARBA" id="ARBA00022692"/>
    </source>
</evidence>
<evidence type="ECO:0000256" key="3">
    <source>
        <dbReference type="ARBA" id="ARBA00022475"/>
    </source>
</evidence>
<keyword evidence="4 8" id="KW-0812">Transmembrane</keyword>
<dbReference type="PANTHER" id="PTHR38035:SF1">
    <property type="entry name" value="ANCILLARY SECYEG TRANSLOCON SUBUNIT"/>
    <property type="match status" value="1"/>
</dbReference>
<proteinExistence type="predicted"/>
<feature type="transmembrane region" description="Helical" evidence="8">
    <location>
        <begin position="34"/>
        <end position="52"/>
    </location>
</feature>
<dbReference type="InterPro" id="IPR018704">
    <property type="entry name" value="SecYEG/CpoB_TPR"/>
</dbReference>
<dbReference type="RefSeq" id="WP_250753075.1">
    <property type="nucleotide sequence ID" value="NZ_CP098401.1"/>
</dbReference>
<evidence type="ECO:0000313" key="10">
    <source>
        <dbReference type="EMBL" id="URW76162.1"/>
    </source>
</evidence>
<dbReference type="InterPro" id="IPR026039">
    <property type="entry name" value="YfgM"/>
</dbReference>
<keyword evidence="7" id="KW-0143">Chaperone</keyword>
<name>A0ABY4TV42_9SPHN</name>
<evidence type="ECO:0000256" key="6">
    <source>
        <dbReference type="ARBA" id="ARBA00023136"/>
    </source>
</evidence>
<keyword evidence="3" id="KW-1003">Cell membrane</keyword>
<evidence type="ECO:0000256" key="8">
    <source>
        <dbReference type="SAM" id="Phobius"/>
    </source>
</evidence>
<keyword evidence="5 8" id="KW-1133">Transmembrane helix</keyword>
<protein>
    <submittedName>
        <fullName evidence="10">Tetratricopeptide repeat protein</fullName>
    </submittedName>
</protein>
<evidence type="ECO:0000313" key="11">
    <source>
        <dbReference type="Proteomes" id="UP001055580"/>
    </source>
</evidence>
<dbReference type="Proteomes" id="UP001055580">
    <property type="component" value="Chromosome"/>
</dbReference>
<accession>A0ABY4TV42</accession>
<evidence type="ECO:0000256" key="7">
    <source>
        <dbReference type="ARBA" id="ARBA00023186"/>
    </source>
</evidence>
<sequence>MALTPQPNEAFLREVDEELRKDQAVALWKRWGKIAIAVVLAALAALAGWLWWQQHRVNVAGEQGERFNQAIDALGADQDAKAQPILADLAKSGTQGYAVMAAFTEADLLLKKDDLKGAAAKFAGIAGDTGVAQPLRDLALVRQTSAEYDTLQPQVVIDRLRPLAVKGQPWFGSAGEMTAVAHLRMGRRDLAGRMFGEIAADEQVPQSIRQRAVQMAGVLGVDAVDQSGEKKAG</sequence>
<keyword evidence="6 8" id="KW-0472">Membrane</keyword>